<protein>
    <submittedName>
        <fullName evidence="1">Head-tail adaptor protein</fullName>
    </submittedName>
</protein>
<sequence>MGRRRVRTGKLRDRVILRRPVKAKDGKGGWSTSFEEVAVDLPACIETLDGREAVMEHVLEGVSSCRIWIRWRGDVAANWQVRLGGVDLNISAPPANPDRRRRWLMLTATTAAVLKTG</sequence>
<evidence type="ECO:0000313" key="2">
    <source>
        <dbReference type="Proteomes" id="UP000286681"/>
    </source>
</evidence>
<dbReference type="Gene3D" id="2.40.10.270">
    <property type="entry name" value="Bacteriophage SPP1 head-tail adaptor protein"/>
    <property type="match status" value="1"/>
</dbReference>
<gene>
    <name evidence="1" type="ORF">CA257_11720</name>
</gene>
<dbReference type="Pfam" id="PF05521">
    <property type="entry name" value="Phage_HCP"/>
    <property type="match status" value="1"/>
</dbReference>
<accession>A0AAJ4VAU7</accession>
<dbReference type="InterPro" id="IPR008767">
    <property type="entry name" value="Phage_SPP1_head-tail_adaptor"/>
</dbReference>
<dbReference type="Proteomes" id="UP000286681">
    <property type="component" value="Unassembled WGS sequence"/>
</dbReference>
<organism evidence="1 2">
    <name type="scientific">Sphingomonas koreensis</name>
    <dbReference type="NCBI Taxonomy" id="93064"/>
    <lineage>
        <taxon>Bacteria</taxon>
        <taxon>Pseudomonadati</taxon>
        <taxon>Pseudomonadota</taxon>
        <taxon>Alphaproteobacteria</taxon>
        <taxon>Sphingomonadales</taxon>
        <taxon>Sphingomonadaceae</taxon>
        <taxon>Sphingomonas</taxon>
    </lineage>
</organism>
<dbReference type="AlphaFoldDB" id="A0AAJ4VAU7"/>
<proteinExistence type="predicted"/>
<evidence type="ECO:0000313" key="1">
    <source>
        <dbReference type="EMBL" id="RSV02563.1"/>
    </source>
</evidence>
<dbReference type="EMBL" id="QQWO01000009">
    <property type="protein sequence ID" value="RSV02563.1"/>
    <property type="molecule type" value="Genomic_DNA"/>
</dbReference>
<dbReference type="NCBIfam" id="TIGR01563">
    <property type="entry name" value="gp16_SPP1"/>
    <property type="match status" value="1"/>
</dbReference>
<name>A0AAJ4VAU7_9SPHN</name>
<reference evidence="1 2" key="1">
    <citation type="submission" date="2018-07" db="EMBL/GenBank/DDBJ databases">
        <title>Genomic and Epidemiologic Investigation of an Indolent Hospital Outbreak.</title>
        <authorList>
            <person name="Johnson R.C."/>
            <person name="Deming C."/>
            <person name="Conlan S."/>
            <person name="Zellmer C.J."/>
            <person name="Michelin A.V."/>
            <person name="Lee-Lin S."/>
            <person name="Thomas P.J."/>
            <person name="Park M."/>
            <person name="Weingarten R.A."/>
            <person name="Less J."/>
            <person name="Dekker J.P."/>
            <person name="Frank K.M."/>
            <person name="Musser K.A."/>
            <person name="Mcquiston J.R."/>
            <person name="Henderson D.K."/>
            <person name="Lau A.F."/>
            <person name="Palmore T.N."/>
            <person name="Segre J.A."/>
        </authorList>
    </citation>
    <scope>NUCLEOTIDE SEQUENCE [LARGE SCALE GENOMIC DNA]</scope>
    <source>
        <strain evidence="1 2">SK-NIH.Env10_0317</strain>
    </source>
</reference>
<dbReference type="InterPro" id="IPR038666">
    <property type="entry name" value="SSP1_head-tail_sf"/>
</dbReference>
<comment type="caution">
    <text evidence="1">The sequence shown here is derived from an EMBL/GenBank/DDBJ whole genome shotgun (WGS) entry which is preliminary data.</text>
</comment>